<dbReference type="PANTHER" id="PTHR33799">
    <property type="entry name" value="PTS PERMEASE-RELATED-RELATED"/>
    <property type="match status" value="1"/>
</dbReference>
<evidence type="ECO:0000256" key="1">
    <source>
        <dbReference type="ARBA" id="ARBA00022679"/>
    </source>
</evidence>
<comment type="caution">
    <text evidence="3">The sequence shown here is derived from an EMBL/GenBank/DDBJ whole genome shotgun (WGS) entry which is preliminary data.</text>
</comment>
<accession>A0A6N7QTB2</accession>
<keyword evidence="4" id="KW-1185">Reference proteome</keyword>
<protein>
    <submittedName>
        <fullName evidence="3">PTS fructose transporter subunit IIA</fullName>
    </submittedName>
</protein>
<feature type="domain" description="PTS EIIA type-4" evidence="2">
    <location>
        <begin position="2"/>
        <end position="125"/>
    </location>
</feature>
<dbReference type="PROSITE" id="PS51096">
    <property type="entry name" value="PTS_EIIA_TYPE_4"/>
    <property type="match status" value="1"/>
</dbReference>
<keyword evidence="1" id="KW-0808">Transferase</keyword>
<dbReference type="RefSeq" id="WP_153719687.1">
    <property type="nucleotide sequence ID" value="NZ_WJPP01000004.1"/>
</dbReference>
<dbReference type="EMBL" id="WJPP01000004">
    <property type="protein sequence ID" value="MRH78633.1"/>
    <property type="molecule type" value="Genomic_DNA"/>
</dbReference>
<dbReference type="GO" id="GO:0009401">
    <property type="term" value="P:phosphoenolpyruvate-dependent sugar phosphotransferase system"/>
    <property type="evidence" value="ECO:0007669"/>
    <property type="project" value="InterPro"/>
</dbReference>
<dbReference type="InterPro" id="IPR004701">
    <property type="entry name" value="PTS_EIIA_man-typ"/>
</dbReference>
<dbReference type="GO" id="GO:0016740">
    <property type="term" value="F:transferase activity"/>
    <property type="evidence" value="ECO:0007669"/>
    <property type="project" value="UniProtKB-KW"/>
</dbReference>
<sequence length="136" mass="14266">MNVAILLITHQGLGAAMRQTVEEIMGDPPLSMACIEPGLNESVGRARQRALETADQLSAEYDGVLILTDAYGATPCNIAVAVGEQQQAPVVTGLNLPMLLRVMSYPSLSPHSLAAKALSIAEDGITLATPQHAPVH</sequence>
<evidence type="ECO:0000313" key="4">
    <source>
        <dbReference type="Proteomes" id="UP000433788"/>
    </source>
</evidence>
<dbReference type="SUPFAM" id="SSF53062">
    <property type="entry name" value="PTS system fructose IIA component-like"/>
    <property type="match status" value="1"/>
</dbReference>
<name>A0A6N7QTB2_9GAMM</name>
<evidence type="ECO:0000313" key="3">
    <source>
        <dbReference type="EMBL" id="MRH78633.1"/>
    </source>
</evidence>
<reference evidence="3 4" key="1">
    <citation type="submission" date="2019-11" db="EMBL/GenBank/DDBJ databases">
        <authorList>
            <person name="Zhang X.Y."/>
        </authorList>
    </citation>
    <scope>NUCLEOTIDE SEQUENCE [LARGE SCALE GENOMIC DNA]</scope>
    <source>
        <strain evidence="3 4">C176</strain>
    </source>
</reference>
<evidence type="ECO:0000259" key="2">
    <source>
        <dbReference type="PROSITE" id="PS51096"/>
    </source>
</evidence>
<proteinExistence type="predicted"/>
<dbReference type="GO" id="GO:0016020">
    <property type="term" value="C:membrane"/>
    <property type="evidence" value="ECO:0007669"/>
    <property type="project" value="InterPro"/>
</dbReference>
<dbReference type="InterPro" id="IPR051471">
    <property type="entry name" value="Bacterial_PTS_sugar_comp"/>
</dbReference>
<dbReference type="Pfam" id="PF03610">
    <property type="entry name" value="EIIA-man"/>
    <property type="match status" value="1"/>
</dbReference>
<dbReference type="Proteomes" id="UP000433788">
    <property type="component" value="Unassembled WGS sequence"/>
</dbReference>
<dbReference type="InterPro" id="IPR036662">
    <property type="entry name" value="PTS_EIIA_man-typ_sf"/>
</dbReference>
<gene>
    <name evidence="3" type="ORF">GH984_07930</name>
</gene>
<organism evidence="3 4">
    <name type="scientific">Spiribacter salilacus</name>
    <dbReference type="NCBI Taxonomy" id="2664894"/>
    <lineage>
        <taxon>Bacteria</taxon>
        <taxon>Pseudomonadati</taxon>
        <taxon>Pseudomonadota</taxon>
        <taxon>Gammaproteobacteria</taxon>
        <taxon>Chromatiales</taxon>
        <taxon>Ectothiorhodospiraceae</taxon>
        <taxon>Spiribacter</taxon>
    </lineage>
</organism>
<dbReference type="AlphaFoldDB" id="A0A6N7QTB2"/>
<dbReference type="PANTHER" id="PTHR33799:SF1">
    <property type="entry name" value="PTS SYSTEM MANNOSE-SPECIFIC EIIAB COMPONENT-RELATED"/>
    <property type="match status" value="1"/>
</dbReference>
<dbReference type="Gene3D" id="3.40.50.510">
    <property type="entry name" value="Phosphotransferase system, mannose-type IIA component"/>
    <property type="match status" value="1"/>
</dbReference>